<comment type="catalytic activity">
    <reaction evidence="8 10">
        <text>2-(2-carboxy-4-methylthiazol-5-yl)ethyl phosphate + 4-amino-2-methyl-5-(diphosphooxymethyl)pyrimidine + 2 H(+) = thiamine phosphate + CO2 + diphosphate</text>
        <dbReference type="Rhea" id="RHEA:47848"/>
        <dbReference type="ChEBI" id="CHEBI:15378"/>
        <dbReference type="ChEBI" id="CHEBI:16526"/>
        <dbReference type="ChEBI" id="CHEBI:33019"/>
        <dbReference type="ChEBI" id="CHEBI:37575"/>
        <dbReference type="ChEBI" id="CHEBI:57841"/>
        <dbReference type="ChEBI" id="CHEBI:62890"/>
        <dbReference type="EC" id="2.5.1.3"/>
    </reaction>
</comment>
<dbReference type="GO" id="GO:0004789">
    <property type="term" value="F:thiamine-phosphate diphosphorylase activity"/>
    <property type="evidence" value="ECO:0007669"/>
    <property type="project" value="UniProtKB-EC"/>
</dbReference>
<keyword evidence="15" id="KW-1185">Reference proteome</keyword>
<keyword evidence="6 10" id="KW-0784">Thiamine biosynthesis</keyword>
<keyword evidence="5" id="KW-0460">Magnesium</keyword>
<feature type="domain" description="Thiamine phosphate synthase/TenI" evidence="13">
    <location>
        <begin position="12"/>
        <end position="180"/>
    </location>
</feature>
<evidence type="ECO:0000256" key="1">
    <source>
        <dbReference type="ARBA" id="ARBA00001946"/>
    </source>
</evidence>
<evidence type="ECO:0000256" key="6">
    <source>
        <dbReference type="ARBA" id="ARBA00022977"/>
    </source>
</evidence>
<keyword evidence="3 10" id="KW-0808">Transferase</keyword>
<evidence type="ECO:0000256" key="5">
    <source>
        <dbReference type="ARBA" id="ARBA00022842"/>
    </source>
</evidence>
<evidence type="ECO:0000256" key="11">
    <source>
        <dbReference type="RuleBase" id="RU004253"/>
    </source>
</evidence>
<keyword evidence="4" id="KW-0479">Metal-binding</keyword>
<evidence type="ECO:0000256" key="8">
    <source>
        <dbReference type="ARBA" id="ARBA00047851"/>
    </source>
</evidence>
<dbReference type="SUPFAM" id="SSF51391">
    <property type="entry name" value="Thiamin phosphate synthase"/>
    <property type="match status" value="1"/>
</dbReference>
<dbReference type="RefSeq" id="WP_081969211.1">
    <property type="nucleotide sequence ID" value="NZ_FNNA01000001.1"/>
</dbReference>
<dbReference type="Gene3D" id="3.20.20.70">
    <property type="entry name" value="Aldolase class I"/>
    <property type="match status" value="1"/>
</dbReference>
<dbReference type="Pfam" id="PF02581">
    <property type="entry name" value="TMP-TENI"/>
    <property type="match status" value="1"/>
</dbReference>
<proteinExistence type="inferred from homology"/>
<dbReference type="InterPro" id="IPR036206">
    <property type="entry name" value="ThiamineP_synth_sf"/>
</dbReference>
<evidence type="ECO:0000256" key="3">
    <source>
        <dbReference type="ARBA" id="ARBA00022679"/>
    </source>
</evidence>
<protein>
    <recommendedName>
        <fullName evidence="10">Thiamine-phosphate synthase</fullName>
        <ecNumber evidence="10">2.5.1.3</ecNumber>
    </recommendedName>
    <alternativeName>
        <fullName evidence="10">Thiamine-phosphate pyrophosphorylase</fullName>
    </alternativeName>
</protein>
<comment type="pathway">
    <text evidence="2 11">Cofactor biosynthesis; thiamine diphosphate biosynthesis; thiamine phosphate from 4-amino-2-methyl-5-diphosphomethylpyrimidine and 4-methyl-5-(2-phosphoethyl)-thiazole: step 1/1.</text>
</comment>
<gene>
    <name evidence="14" type="ORF">SAMN05444276_101380</name>
</gene>
<comment type="catalytic activity">
    <reaction evidence="9 10">
        <text>2-[(2R,5Z)-2-carboxy-4-methylthiazol-5(2H)-ylidene]ethyl phosphate + 4-amino-2-methyl-5-(diphosphooxymethyl)pyrimidine + 2 H(+) = thiamine phosphate + CO2 + diphosphate</text>
        <dbReference type="Rhea" id="RHEA:47844"/>
        <dbReference type="ChEBI" id="CHEBI:15378"/>
        <dbReference type="ChEBI" id="CHEBI:16526"/>
        <dbReference type="ChEBI" id="CHEBI:33019"/>
        <dbReference type="ChEBI" id="CHEBI:37575"/>
        <dbReference type="ChEBI" id="CHEBI:57841"/>
        <dbReference type="ChEBI" id="CHEBI:62899"/>
        <dbReference type="EC" id="2.5.1.3"/>
    </reaction>
</comment>
<evidence type="ECO:0000256" key="2">
    <source>
        <dbReference type="ARBA" id="ARBA00005165"/>
    </source>
</evidence>
<evidence type="ECO:0000259" key="13">
    <source>
        <dbReference type="Pfam" id="PF02581"/>
    </source>
</evidence>
<dbReference type="PANTHER" id="PTHR20857">
    <property type="entry name" value="THIAMINE-PHOSPHATE PYROPHOSPHORYLASE"/>
    <property type="match status" value="1"/>
</dbReference>
<evidence type="ECO:0000256" key="7">
    <source>
        <dbReference type="ARBA" id="ARBA00047334"/>
    </source>
</evidence>
<feature type="compositionally biased region" description="Polar residues" evidence="12">
    <location>
        <begin position="212"/>
        <end position="221"/>
    </location>
</feature>
<dbReference type="Proteomes" id="UP000182944">
    <property type="component" value="Unassembled WGS sequence"/>
</dbReference>
<evidence type="ECO:0000256" key="9">
    <source>
        <dbReference type="ARBA" id="ARBA00047883"/>
    </source>
</evidence>
<dbReference type="GO" id="GO:0046872">
    <property type="term" value="F:metal ion binding"/>
    <property type="evidence" value="ECO:0007669"/>
    <property type="project" value="UniProtKB-KW"/>
</dbReference>
<dbReference type="AlphaFoldDB" id="A0A1H2RKM8"/>
<evidence type="ECO:0000256" key="12">
    <source>
        <dbReference type="SAM" id="MobiDB-lite"/>
    </source>
</evidence>
<dbReference type="PANTHER" id="PTHR20857:SF15">
    <property type="entry name" value="THIAMINE-PHOSPHATE SYNTHASE"/>
    <property type="match status" value="1"/>
</dbReference>
<reference evidence="15" key="1">
    <citation type="submission" date="2016-10" db="EMBL/GenBank/DDBJ databases">
        <authorList>
            <person name="Varghese N."/>
            <person name="Submissions S."/>
        </authorList>
    </citation>
    <scope>NUCLEOTIDE SEQUENCE [LARGE SCALE GENOMIC DNA]</scope>
    <source>
        <strain evidence="15">DSM 29303</strain>
    </source>
</reference>
<dbReference type="NCBIfam" id="NF000734">
    <property type="entry name" value="PRK00043.1-5"/>
    <property type="match status" value="1"/>
</dbReference>
<dbReference type="UniPathway" id="UPA00060">
    <property type="reaction ID" value="UER00141"/>
</dbReference>
<organism evidence="14 15">
    <name type="scientific">Paracoccus sanguinis</name>
    <dbReference type="NCBI Taxonomy" id="1545044"/>
    <lineage>
        <taxon>Bacteria</taxon>
        <taxon>Pseudomonadati</taxon>
        <taxon>Pseudomonadota</taxon>
        <taxon>Alphaproteobacteria</taxon>
        <taxon>Rhodobacterales</taxon>
        <taxon>Paracoccaceae</taxon>
        <taxon>Paracoccus</taxon>
    </lineage>
</organism>
<dbReference type="CDD" id="cd00564">
    <property type="entry name" value="TMP_TenI"/>
    <property type="match status" value="1"/>
</dbReference>
<evidence type="ECO:0000313" key="14">
    <source>
        <dbReference type="EMBL" id="SDW19971.1"/>
    </source>
</evidence>
<feature type="region of interest" description="Disordered" evidence="12">
    <location>
        <begin position="196"/>
        <end position="221"/>
    </location>
</feature>
<name>A0A1H2RKM8_9RHOB</name>
<comment type="cofactor">
    <cofactor evidence="1">
        <name>Mg(2+)</name>
        <dbReference type="ChEBI" id="CHEBI:18420"/>
    </cofactor>
</comment>
<accession>A0A1H2RKM8</accession>
<comment type="catalytic activity">
    <reaction evidence="7 10">
        <text>4-methyl-5-(2-phosphooxyethyl)-thiazole + 4-amino-2-methyl-5-(diphosphooxymethyl)pyrimidine + H(+) = thiamine phosphate + diphosphate</text>
        <dbReference type="Rhea" id="RHEA:22328"/>
        <dbReference type="ChEBI" id="CHEBI:15378"/>
        <dbReference type="ChEBI" id="CHEBI:33019"/>
        <dbReference type="ChEBI" id="CHEBI:37575"/>
        <dbReference type="ChEBI" id="CHEBI:57841"/>
        <dbReference type="ChEBI" id="CHEBI:58296"/>
        <dbReference type="EC" id="2.5.1.3"/>
    </reaction>
</comment>
<dbReference type="InterPro" id="IPR022998">
    <property type="entry name" value="ThiamineP_synth_TenI"/>
</dbReference>
<dbReference type="InterPro" id="IPR013785">
    <property type="entry name" value="Aldolase_TIM"/>
</dbReference>
<dbReference type="EC" id="2.5.1.3" evidence="10"/>
<evidence type="ECO:0000313" key="15">
    <source>
        <dbReference type="Proteomes" id="UP000182944"/>
    </source>
</evidence>
<sequence length="221" mass="23798">MTLPRFYPIFDSADWVARGLDSGARLIQLRIKDADEAALRAEIARARDMARAKGALLVVNDHWRLAIDLGCDWLHLGQEDLDDADLPAIRRAGLRLGVSTHDEAELDRALATRPDYVALGPVWPTILKAMKWAPQGLARVTAWKARTGDVPLVAIGGLTPERGRAALAAGADVVSAVTDITLNPDPEARMREWLDATGEGARASGAEGYLDQTDSGGDTGR</sequence>
<evidence type="ECO:0000256" key="4">
    <source>
        <dbReference type="ARBA" id="ARBA00022723"/>
    </source>
</evidence>
<dbReference type="GO" id="GO:0005737">
    <property type="term" value="C:cytoplasm"/>
    <property type="evidence" value="ECO:0007669"/>
    <property type="project" value="TreeGrafter"/>
</dbReference>
<dbReference type="OrthoDB" id="9794842at2"/>
<evidence type="ECO:0000256" key="10">
    <source>
        <dbReference type="RuleBase" id="RU003826"/>
    </source>
</evidence>
<dbReference type="STRING" id="1545044.SAMN05444276_101380"/>
<dbReference type="GO" id="GO:0009228">
    <property type="term" value="P:thiamine biosynthetic process"/>
    <property type="evidence" value="ECO:0007669"/>
    <property type="project" value="UniProtKB-KW"/>
</dbReference>
<dbReference type="NCBIfam" id="TIGR00693">
    <property type="entry name" value="thiE"/>
    <property type="match status" value="1"/>
</dbReference>
<comment type="similarity">
    <text evidence="10">Belongs to the thiamine-phosphate synthase family.</text>
</comment>
<dbReference type="EMBL" id="FNNA01000001">
    <property type="protein sequence ID" value="SDW19971.1"/>
    <property type="molecule type" value="Genomic_DNA"/>
</dbReference>
<dbReference type="GO" id="GO:0009229">
    <property type="term" value="P:thiamine diphosphate biosynthetic process"/>
    <property type="evidence" value="ECO:0007669"/>
    <property type="project" value="UniProtKB-UniPathway"/>
</dbReference>
<dbReference type="InterPro" id="IPR034291">
    <property type="entry name" value="TMP_synthase"/>
</dbReference>